<evidence type="ECO:0000256" key="3">
    <source>
        <dbReference type="ARBA" id="ARBA00005087"/>
    </source>
</evidence>
<evidence type="ECO:0000256" key="4">
    <source>
        <dbReference type="ARBA" id="ARBA00006902"/>
    </source>
</evidence>
<evidence type="ECO:0000256" key="12">
    <source>
        <dbReference type="HAMAP-Rule" id="MF_00486"/>
    </source>
</evidence>
<comment type="caution">
    <text evidence="13">The sequence shown here is derived from an EMBL/GenBank/DDBJ whole genome shotgun (WGS) entry which is preliminary data.</text>
</comment>
<evidence type="ECO:0000256" key="10">
    <source>
        <dbReference type="ARBA" id="ARBA00030468"/>
    </source>
</evidence>
<accession>A0A2S8GD79</accession>
<evidence type="ECO:0000313" key="14">
    <source>
        <dbReference type="Proteomes" id="UP000237819"/>
    </source>
</evidence>
<evidence type="ECO:0000256" key="9">
    <source>
        <dbReference type="ARBA" id="ARBA00022801"/>
    </source>
</evidence>
<proteinExistence type="inferred from homology"/>
<gene>
    <name evidence="12" type="primary">mch</name>
    <name evidence="13" type="ORF">C5Y93_29240</name>
</gene>
<dbReference type="InterPro" id="IPR003209">
    <property type="entry name" value="METHMP_CycHdrlase"/>
</dbReference>
<comment type="similarity">
    <text evidence="4 12">Belongs to the MCH family.</text>
</comment>
<dbReference type="SUPFAM" id="SSF56199">
    <property type="entry name" value="Methenyltetrahydromethanopterin cyclohydrolase"/>
    <property type="match status" value="1"/>
</dbReference>
<sequence>MPPSTPSEGRTILKLNQRTHALVEPILKASEDWNAEVTTTDSGTRLVDLGVNAGRGGLEAGRKLAEICLAGLGSVEFVPGEAPGTRTFVQVRTDHPALACIGSQYAGWQIKGENFFGMGSGPMRVKAGKEEVIQELKLTDDSPMAVGVLETSQMPDDAVCQKIASDCQVPPDQLCLLAARTASLAGHVQVVARSVETCLHKLHELHFDLAKIESGLGLAPLPPIASDDVVGIGRTNDAILYGASVTLWVRESTEKLREVAAKLPSNTSSMYGQPFEKILRDAKFDFYQIDPLLFSPAEVCLVSLEDGQSTMVGERNHEVLATSIGQG</sequence>
<keyword evidence="8 12" id="KW-0554">One-carbon metabolism</keyword>
<evidence type="ECO:0000256" key="8">
    <source>
        <dbReference type="ARBA" id="ARBA00022563"/>
    </source>
</evidence>
<comment type="pathway">
    <text evidence="3 12">One-carbon metabolism; formaldehyde degradation; formate from formaldehyde (H(4)MPT route): step 3/5.</text>
</comment>
<evidence type="ECO:0000256" key="7">
    <source>
        <dbReference type="ARBA" id="ARBA00022490"/>
    </source>
</evidence>
<dbReference type="EMBL" id="PUHZ01000025">
    <property type="protein sequence ID" value="PQO42416.1"/>
    <property type="molecule type" value="Genomic_DNA"/>
</dbReference>
<organism evidence="13 14">
    <name type="scientific">Blastopirellula marina</name>
    <dbReference type="NCBI Taxonomy" id="124"/>
    <lineage>
        <taxon>Bacteria</taxon>
        <taxon>Pseudomonadati</taxon>
        <taxon>Planctomycetota</taxon>
        <taxon>Planctomycetia</taxon>
        <taxon>Pirellulales</taxon>
        <taxon>Pirellulaceae</taxon>
        <taxon>Blastopirellula</taxon>
    </lineage>
</organism>
<dbReference type="Gene3D" id="3.30.1030.10">
    <property type="entry name" value="Methenyltetrahydromethanopterin Cyclohydrolase, Chain A, domain 2"/>
    <property type="match status" value="1"/>
</dbReference>
<dbReference type="Gene3D" id="3.10.340.11">
    <property type="entry name" value="Methenyltetrahydromethanopterin Cyclohydrolase, Chain A, domain 1"/>
    <property type="match status" value="1"/>
</dbReference>
<dbReference type="UniPathway" id="UPA00562">
    <property type="reaction ID" value="UER00703"/>
</dbReference>
<comment type="subcellular location">
    <subcellularLocation>
        <location evidence="2 12">Cytoplasm</location>
    </subcellularLocation>
</comment>
<evidence type="ECO:0000256" key="2">
    <source>
        <dbReference type="ARBA" id="ARBA00004496"/>
    </source>
</evidence>
<dbReference type="GO" id="GO:0018759">
    <property type="term" value="F:methenyltetrahydromethanopterin cyclohydrolase activity"/>
    <property type="evidence" value="ECO:0007669"/>
    <property type="project" value="UniProtKB-UniRule"/>
</dbReference>
<reference evidence="13 14" key="1">
    <citation type="submission" date="2018-02" db="EMBL/GenBank/DDBJ databases">
        <title>Comparative genomes isolates from brazilian mangrove.</title>
        <authorList>
            <person name="Araujo J.E."/>
            <person name="Taketani R.G."/>
            <person name="Silva M.C.P."/>
            <person name="Loureco M.V."/>
            <person name="Andreote F.D."/>
        </authorList>
    </citation>
    <scope>NUCLEOTIDE SEQUENCE [LARGE SCALE GENOMIC DNA]</scope>
    <source>
        <strain evidence="13 14">Nap-Phe MGV</strain>
    </source>
</reference>
<dbReference type="NCBIfam" id="TIGR03120">
    <property type="entry name" value="one_C_mch"/>
    <property type="match status" value="1"/>
</dbReference>
<keyword evidence="9 12" id="KW-0378">Hydrolase</keyword>
<dbReference type="GO" id="GO:0046294">
    <property type="term" value="P:formaldehyde catabolic process"/>
    <property type="evidence" value="ECO:0007669"/>
    <property type="project" value="UniProtKB-UniRule"/>
</dbReference>
<protein>
    <recommendedName>
        <fullName evidence="6 12">Methenyltetrahydromethanopterin cyclohydrolase</fullName>
        <ecNumber evidence="5 12">3.5.4.27</ecNumber>
    </recommendedName>
    <alternativeName>
        <fullName evidence="10 12">Methenyl-H4MPT cyclohydrolase</fullName>
    </alternativeName>
</protein>
<evidence type="ECO:0000313" key="13">
    <source>
        <dbReference type="EMBL" id="PQO42416.1"/>
    </source>
</evidence>
<evidence type="ECO:0000256" key="11">
    <source>
        <dbReference type="ARBA" id="ARBA00048684"/>
    </source>
</evidence>
<dbReference type="Pfam" id="PF02289">
    <property type="entry name" value="MCH"/>
    <property type="match status" value="1"/>
</dbReference>
<dbReference type="GO" id="GO:0006730">
    <property type="term" value="P:one-carbon metabolic process"/>
    <property type="evidence" value="ECO:0007669"/>
    <property type="project" value="UniProtKB-UniRule"/>
</dbReference>
<comment type="catalytic activity">
    <reaction evidence="11 12">
        <text>5,10-methenyl-5,6,7,8-tetrahydromethanopterin + H2O = N(5)-formyl-5,6,7,8-tetrahydromethanopterin + H(+)</text>
        <dbReference type="Rhea" id="RHEA:19053"/>
        <dbReference type="ChEBI" id="CHEBI:15377"/>
        <dbReference type="ChEBI" id="CHEBI:15378"/>
        <dbReference type="ChEBI" id="CHEBI:58018"/>
        <dbReference type="ChEBI" id="CHEBI:58337"/>
        <dbReference type="EC" id="3.5.4.27"/>
    </reaction>
</comment>
<evidence type="ECO:0000256" key="5">
    <source>
        <dbReference type="ARBA" id="ARBA00012765"/>
    </source>
</evidence>
<evidence type="ECO:0000256" key="6">
    <source>
        <dbReference type="ARBA" id="ARBA00020597"/>
    </source>
</evidence>
<dbReference type="Proteomes" id="UP000237819">
    <property type="component" value="Unassembled WGS sequence"/>
</dbReference>
<dbReference type="AlphaFoldDB" id="A0A2S8GD79"/>
<dbReference type="HAMAP" id="MF_00486">
    <property type="entry name" value="McH"/>
    <property type="match status" value="1"/>
</dbReference>
<dbReference type="EC" id="3.5.4.27" evidence="5 12"/>
<keyword evidence="7 12" id="KW-0963">Cytoplasm</keyword>
<evidence type="ECO:0000256" key="1">
    <source>
        <dbReference type="ARBA" id="ARBA00004058"/>
    </source>
</evidence>
<name>A0A2S8GD79_9BACT</name>
<comment type="function">
    <text evidence="1 12">Catalyzes the hydrolysis of methenyl-H(4)MPT(+) to 5-formyl-H(4)MPT.</text>
</comment>
<dbReference type="GO" id="GO:0005737">
    <property type="term" value="C:cytoplasm"/>
    <property type="evidence" value="ECO:0007669"/>
    <property type="project" value="UniProtKB-SubCell"/>
</dbReference>